<comment type="caution">
    <text evidence="1">The sequence shown here is derived from an EMBL/GenBank/DDBJ whole genome shotgun (WGS) entry which is preliminary data.</text>
</comment>
<evidence type="ECO:0000313" key="1">
    <source>
        <dbReference type="EMBL" id="OMD20761.1"/>
    </source>
</evidence>
<name>A0A1R0WT45_9BACL</name>
<dbReference type="EMBL" id="MKQP01000089">
    <property type="protein sequence ID" value="OMD20761.1"/>
    <property type="molecule type" value="Genomic_DNA"/>
</dbReference>
<dbReference type="AlphaFoldDB" id="A0A1R0WT45"/>
<protein>
    <submittedName>
        <fullName evidence="1">Uncharacterized protein</fullName>
    </submittedName>
</protein>
<accession>A0A1R0WT45</accession>
<evidence type="ECO:0000313" key="2">
    <source>
        <dbReference type="Proteomes" id="UP000187465"/>
    </source>
</evidence>
<gene>
    <name evidence="1" type="ORF">BJP51_08490</name>
</gene>
<organism evidence="1 2">
    <name type="scientific">Paenibacillus odorifer</name>
    <dbReference type="NCBI Taxonomy" id="189426"/>
    <lineage>
        <taxon>Bacteria</taxon>
        <taxon>Bacillati</taxon>
        <taxon>Bacillota</taxon>
        <taxon>Bacilli</taxon>
        <taxon>Bacillales</taxon>
        <taxon>Paenibacillaceae</taxon>
        <taxon>Paenibacillus</taxon>
    </lineage>
</organism>
<dbReference type="Proteomes" id="UP000187465">
    <property type="component" value="Unassembled WGS sequence"/>
</dbReference>
<proteinExistence type="predicted"/>
<reference evidence="1 2" key="1">
    <citation type="submission" date="2016-10" db="EMBL/GenBank/DDBJ databases">
        <title>Paenibacillus species isolates.</title>
        <authorList>
            <person name="Beno S.M."/>
        </authorList>
    </citation>
    <scope>NUCLEOTIDE SEQUENCE [LARGE SCALE GENOMIC DNA]</scope>
    <source>
        <strain evidence="1 2">FSL H7-0604</strain>
    </source>
</reference>
<sequence length="61" mass="7029">MEIEHNGIVIKTYSFRLALVRADAFFKKFIRYEPLQGILDFRSLLSSDFLIGPLLAVEIRG</sequence>